<proteinExistence type="predicted"/>
<dbReference type="EMBL" id="CASHTH010002314">
    <property type="protein sequence ID" value="CAI8028025.1"/>
    <property type="molecule type" value="Genomic_DNA"/>
</dbReference>
<dbReference type="PANTHER" id="PTHR37947">
    <property type="entry name" value="BLL2462 PROTEIN"/>
    <property type="match status" value="1"/>
</dbReference>
<comment type="caution">
    <text evidence="2">The sequence shown here is derived from an EMBL/GenBank/DDBJ whole genome shotgun (WGS) entry which is preliminary data.</text>
</comment>
<dbReference type="AlphaFoldDB" id="A0AA35SDD8"/>
<sequence length="460" mass="51850">MENGKGMPILILQRAGLGKSLMIAAEGFWNWGFGVKTFKDTRYHAIYPRFWAQVLRWMATNTDDKNVYLTTDASTYAIGDTVKVTAYLYSETYQPQAGATVQIEVVPPDGAPFQLQINAATESTNEMLSQPDTIANMSNLYTAQFVLLQNGKYRIRATGRSGNLKLGEDQIDIYAHPQLAELENPQLNEDLLKQLAGQTDGAYFTMADAESLPENIANVQNPIFVDAERELWAHPLIFITVLGLLGTEWFLRKRVKQSLQASDVPITIAQIHYGGGGDWYGDPTTIKNWLRLLRDRADIETAKDRVIIKLTDHTLYQYPVLYLVGHGNIRLTESEVEALRDYLKSGGFLFANDDYGLDKSFRSEMRRVFPEQELQPVPNTHLIYRCFYELKGLPKIHEHDAEPAQGFGLFHDGRMVVYYAYSADIGDGLEDADVHPDDTPQVRELAAKMAVNIAVYALTH</sequence>
<accession>A0AA35SDD8</accession>
<dbReference type="InterPro" id="IPR025297">
    <property type="entry name" value="DUF4159"/>
</dbReference>
<dbReference type="Pfam" id="PF13709">
    <property type="entry name" value="DUF4159"/>
    <property type="match status" value="1"/>
</dbReference>
<dbReference type="InterPro" id="IPR029062">
    <property type="entry name" value="Class_I_gatase-like"/>
</dbReference>
<gene>
    <name evidence="2" type="ORF">GBAR_LOCUS15977</name>
</gene>
<dbReference type="PANTHER" id="PTHR37947:SF1">
    <property type="entry name" value="BLL2462 PROTEIN"/>
    <property type="match status" value="1"/>
</dbReference>
<evidence type="ECO:0000313" key="3">
    <source>
        <dbReference type="Proteomes" id="UP001174909"/>
    </source>
</evidence>
<name>A0AA35SDD8_GEOBA</name>
<keyword evidence="3" id="KW-1185">Reference proteome</keyword>
<dbReference type="Gene3D" id="3.40.50.880">
    <property type="match status" value="1"/>
</dbReference>
<reference evidence="2" key="1">
    <citation type="submission" date="2023-03" db="EMBL/GenBank/DDBJ databases">
        <authorList>
            <person name="Steffen K."/>
            <person name="Cardenas P."/>
        </authorList>
    </citation>
    <scope>NUCLEOTIDE SEQUENCE</scope>
</reference>
<evidence type="ECO:0000313" key="2">
    <source>
        <dbReference type="EMBL" id="CAI8028025.1"/>
    </source>
</evidence>
<dbReference type="Gene3D" id="3.40.50.12140">
    <property type="entry name" value="Domain of unknown function DUF4159"/>
    <property type="match status" value="1"/>
</dbReference>
<organism evidence="2 3">
    <name type="scientific">Geodia barretti</name>
    <name type="common">Barrett's horny sponge</name>
    <dbReference type="NCBI Taxonomy" id="519541"/>
    <lineage>
        <taxon>Eukaryota</taxon>
        <taxon>Metazoa</taxon>
        <taxon>Porifera</taxon>
        <taxon>Demospongiae</taxon>
        <taxon>Heteroscleromorpha</taxon>
        <taxon>Tetractinellida</taxon>
        <taxon>Astrophorina</taxon>
        <taxon>Geodiidae</taxon>
        <taxon>Geodia</taxon>
    </lineage>
</organism>
<feature type="domain" description="DUF4159" evidence="1">
    <location>
        <begin position="267"/>
        <end position="458"/>
    </location>
</feature>
<evidence type="ECO:0000259" key="1">
    <source>
        <dbReference type="Pfam" id="PF13709"/>
    </source>
</evidence>
<dbReference type="Proteomes" id="UP001174909">
    <property type="component" value="Unassembled WGS sequence"/>
</dbReference>
<protein>
    <recommendedName>
        <fullName evidence="1">DUF4159 domain-containing protein</fullName>
    </recommendedName>
</protein>